<evidence type="ECO:0000256" key="5">
    <source>
        <dbReference type="ARBA" id="ARBA00072139"/>
    </source>
</evidence>
<sequence length="258" mass="29300">MIDTLQIAIIQTHLVWENATANRKNLEALVAQVSDEVQLIILPEMFTTGFSMDPVSLAEPMDGITVQWMKKWASQKDIAICGSIIITENNKYYNRFLFVKPDGTIDHYDKRHRFMMAGEGELYTAGETQVVIPYKGWKLFPQICYDLRFPVFARNTVDYDVVIYVANWPKPRVAAWDALLKARAIENMSYAIGVNRIGLDGNGLEYVGHSGVYNVLGDEIAFAKAEEKIITATLSKSHIEATRKKLPFLEDRDQFTLV</sequence>
<dbReference type="SUPFAM" id="SSF56317">
    <property type="entry name" value="Carbon-nitrogen hydrolase"/>
    <property type="match status" value="1"/>
</dbReference>
<dbReference type="InterPro" id="IPR003010">
    <property type="entry name" value="C-N_Hydrolase"/>
</dbReference>
<dbReference type="AlphaFoldDB" id="A0A238WQN9"/>
<dbReference type="CDD" id="cd07575">
    <property type="entry name" value="Xc-1258_like"/>
    <property type="match status" value="1"/>
</dbReference>
<evidence type="ECO:0000256" key="3">
    <source>
        <dbReference type="ARBA" id="ARBA00039118"/>
    </source>
</evidence>
<dbReference type="Proteomes" id="UP000198379">
    <property type="component" value="Unassembled WGS sequence"/>
</dbReference>
<dbReference type="InterPro" id="IPR052737">
    <property type="entry name" value="Omega-amidase_YafV"/>
</dbReference>
<evidence type="ECO:0000256" key="1">
    <source>
        <dbReference type="ARBA" id="ARBA00010613"/>
    </source>
</evidence>
<dbReference type="PROSITE" id="PS50263">
    <property type="entry name" value="CN_HYDROLASE"/>
    <property type="match status" value="1"/>
</dbReference>
<accession>A0A238WQN9</accession>
<evidence type="ECO:0000256" key="2">
    <source>
        <dbReference type="ARBA" id="ARBA00022801"/>
    </source>
</evidence>
<comment type="catalytic activity">
    <reaction evidence="4">
        <text>a monoamide of a dicarboxylate + H2O = a dicarboxylate + NH4(+)</text>
        <dbReference type="Rhea" id="RHEA:11716"/>
        <dbReference type="ChEBI" id="CHEBI:15377"/>
        <dbReference type="ChEBI" id="CHEBI:28938"/>
        <dbReference type="ChEBI" id="CHEBI:28965"/>
        <dbReference type="ChEBI" id="CHEBI:77450"/>
        <dbReference type="EC" id="3.5.1.3"/>
    </reaction>
</comment>
<dbReference type="Gene3D" id="3.60.110.10">
    <property type="entry name" value="Carbon-nitrogen hydrolase"/>
    <property type="match status" value="1"/>
</dbReference>
<dbReference type="InterPro" id="IPR036526">
    <property type="entry name" value="C-N_Hydrolase_sf"/>
</dbReference>
<evidence type="ECO:0000313" key="7">
    <source>
        <dbReference type="EMBL" id="SNR47979.1"/>
    </source>
</evidence>
<protein>
    <recommendedName>
        <fullName evidence="5">Omega-amidase YafV</fullName>
        <ecNumber evidence="3">3.5.1.3</ecNumber>
    </recommendedName>
</protein>
<dbReference type="FunFam" id="3.60.110.10:FF:000004">
    <property type="entry name" value="Carbon-nitrogen hydrolase"/>
    <property type="match status" value="1"/>
</dbReference>
<dbReference type="OrthoDB" id="9811121at2"/>
<dbReference type="PANTHER" id="PTHR47799">
    <property type="entry name" value="OMEGA-AMIDASE YAFV"/>
    <property type="match status" value="1"/>
</dbReference>
<comment type="similarity">
    <text evidence="1">Belongs to the carbon-nitrogen hydrolase superfamily. NIT1/NIT2 family.</text>
</comment>
<feature type="domain" description="CN hydrolase" evidence="6">
    <location>
        <begin position="5"/>
        <end position="236"/>
    </location>
</feature>
<name>A0A238WQN9_9FLAO</name>
<dbReference type="RefSeq" id="WP_089370545.1">
    <property type="nucleotide sequence ID" value="NZ_BMEP01000003.1"/>
</dbReference>
<organism evidence="7 8">
    <name type="scientific">Dokdonia pacifica</name>
    <dbReference type="NCBI Taxonomy" id="1627892"/>
    <lineage>
        <taxon>Bacteria</taxon>
        <taxon>Pseudomonadati</taxon>
        <taxon>Bacteroidota</taxon>
        <taxon>Flavobacteriia</taxon>
        <taxon>Flavobacteriales</taxon>
        <taxon>Flavobacteriaceae</taxon>
        <taxon>Dokdonia</taxon>
    </lineage>
</organism>
<keyword evidence="8" id="KW-1185">Reference proteome</keyword>
<evidence type="ECO:0000256" key="4">
    <source>
        <dbReference type="ARBA" id="ARBA00052904"/>
    </source>
</evidence>
<dbReference type="EMBL" id="FZNY01000001">
    <property type="protein sequence ID" value="SNR47979.1"/>
    <property type="molecule type" value="Genomic_DNA"/>
</dbReference>
<keyword evidence="2 7" id="KW-0378">Hydrolase</keyword>
<evidence type="ECO:0000313" key="8">
    <source>
        <dbReference type="Proteomes" id="UP000198379"/>
    </source>
</evidence>
<evidence type="ECO:0000259" key="6">
    <source>
        <dbReference type="PROSITE" id="PS50263"/>
    </source>
</evidence>
<dbReference type="Pfam" id="PF00795">
    <property type="entry name" value="CN_hydrolase"/>
    <property type="match status" value="1"/>
</dbReference>
<dbReference type="GO" id="GO:0106008">
    <property type="term" value="F:2-oxoglutaramate amidase activity"/>
    <property type="evidence" value="ECO:0007669"/>
    <property type="project" value="TreeGrafter"/>
</dbReference>
<dbReference type="EC" id="3.5.1.3" evidence="3"/>
<gene>
    <name evidence="7" type="ORF">SAMN06265376_1011258</name>
</gene>
<proteinExistence type="inferred from homology"/>
<reference evidence="7 8" key="1">
    <citation type="submission" date="2017-06" db="EMBL/GenBank/DDBJ databases">
        <authorList>
            <person name="Kim H.J."/>
            <person name="Triplett B.A."/>
        </authorList>
    </citation>
    <scope>NUCLEOTIDE SEQUENCE [LARGE SCALE GENOMIC DNA]</scope>
    <source>
        <strain evidence="7 8">DSM 25597</strain>
    </source>
</reference>
<dbReference type="GO" id="GO:0050152">
    <property type="term" value="F:omega-amidase activity"/>
    <property type="evidence" value="ECO:0007669"/>
    <property type="project" value="UniProtKB-EC"/>
</dbReference>
<dbReference type="PANTHER" id="PTHR47799:SF1">
    <property type="entry name" value="OMEGA-AMIDASE YAFV"/>
    <property type="match status" value="1"/>
</dbReference>
<dbReference type="NCBIfam" id="NF007757">
    <property type="entry name" value="PRK10438.1"/>
    <property type="match status" value="1"/>
</dbReference>